<organism evidence="2 3">
    <name type="scientific">Notechis scutatus</name>
    <name type="common">mainland tiger snake</name>
    <dbReference type="NCBI Taxonomy" id="8663"/>
    <lineage>
        <taxon>Eukaryota</taxon>
        <taxon>Metazoa</taxon>
        <taxon>Chordata</taxon>
        <taxon>Craniata</taxon>
        <taxon>Vertebrata</taxon>
        <taxon>Euteleostomi</taxon>
        <taxon>Lepidosauria</taxon>
        <taxon>Squamata</taxon>
        <taxon>Bifurcata</taxon>
        <taxon>Unidentata</taxon>
        <taxon>Episquamata</taxon>
        <taxon>Toxicofera</taxon>
        <taxon>Serpentes</taxon>
        <taxon>Colubroidea</taxon>
        <taxon>Elapidae</taxon>
        <taxon>Hydrophiinae</taxon>
        <taxon>Notechis</taxon>
    </lineage>
</organism>
<protein>
    <submittedName>
        <fullName evidence="3">Nexilin-like</fullName>
    </submittedName>
</protein>
<dbReference type="GeneID" id="113430292"/>
<evidence type="ECO:0000313" key="3">
    <source>
        <dbReference type="RefSeq" id="XP_026548533.1"/>
    </source>
</evidence>
<sequence length="118" mass="14009">MTEIAQKTEILLSSSKPVQKCYVPKLRKGDVKDKFEAMQKTREEKNQRRTKEEKQRRREQYIREKEWNRRKQEMKELLASDDEEENSSKVEKAYVPKLIGKGNFINVLTSIISALVSY</sequence>
<reference evidence="3" key="1">
    <citation type="submission" date="2025-08" db="UniProtKB">
        <authorList>
            <consortium name="RefSeq"/>
        </authorList>
    </citation>
    <scope>IDENTIFICATION</scope>
</reference>
<dbReference type="RefSeq" id="XP_026548533.1">
    <property type="nucleotide sequence ID" value="XM_026692748.1"/>
</dbReference>
<name>A0A6J1W6T2_9SAUR</name>
<proteinExistence type="predicted"/>
<evidence type="ECO:0000256" key="1">
    <source>
        <dbReference type="SAM" id="MobiDB-lite"/>
    </source>
</evidence>
<dbReference type="Proteomes" id="UP000504612">
    <property type="component" value="Unplaced"/>
</dbReference>
<feature type="non-terminal residue" evidence="3">
    <location>
        <position position="118"/>
    </location>
</feature>
<evidence type="ECO:0000313" key="2">
    <source>
        <dbReference type="Proteomes" id="UP000504612"/>
    </source>
</evidence>
<keyword evidence="2" id="KW-1185">Reference proteome</keyword>
<accession>A0A6J1W6T2</accession>
<feature type="region of interest" description="Disordered" evidence="1">
    <location>
        <begin position="33"/>
        <end position="58"/>
    </location>
</feature>
<gene>
    <name evidence="3" type="primary">LOC113430292</name>
</gene>
<dbReference type="AlphaFoldDB" id="A0A6J1W6T2"/>
<dbReference type="KEGG" id="nss:113430292"/>